<comment type="subcellular location">
    <subcellularLocation>
        <location evidence="1">Membrane</location>
    </subcellularLocation>
</comment>
<comment type="caution">
    <text evidence="7">The sequence shown here is derived from an EMBL/GenBank/DDBJ whole genome shotgun (WGS) entry which is preliminary data.</text>
</comment>
<evidence type="ECO:0000256" key="5">
    <source>
        <dbReference type="ARBA" id="ARBA00023157"/>
    </source>
</evidence>
<dbReference type="PANTHER" id="PTHR48261:SF2">
    <property type="entry name" value="ACETYLGLUCOSAMINYLTRANSFERASE"/>
    <property type="match status" value="1"/>
</dbReference>
<protein>
    <submittedName>
        <fullName evidence="7">Exostosin</fullName>
    </submittedName>
</protein>
<evidence type="ECO:0000313" key="7">
    <source>
        <dbReference type="EMBL" id="KAF5827190.1"/>
    </source>
</evidence>
<dbReference type="EMBL" id="MU070566">
    <property type="protein sequence ID" value="KAF5827190.1"/>
    <property type="molecule type" value="Genomic_DNA"/>
</dbReference>
<dbReference type="InterPro" id="IPR004263">
    <property type="entry name" value="Exostosin"/>
</dbReference>
<keyword evidence="3" id="KW-0808">Transferase</keyword>
<dbReference type="Gene3D" id="3.90.550.10">
    <property type="entry name" value="Spore Coat Polysaccharide Biosynthesis Protein SpsA, Chain A"/>
    <property type="match status" value="1"/>
</dbReference>
<accession>A0ABQ7FXV3</accession>
<sequence>MSTNSLERQAMVHKSLLFLVAQDIVKVALVIWHDPTKPSPPTSIINGKCILFLHNEINSLNNRFRPSLHILTDAVLVLDDDIFVAPDNLALLFRTWVLFHDSIVGFFPRWITTDHMYLARNEDSSHGGYHMMLTKVMLLHRSYLFEFSCGTGRIFHKFVDNLMNCEDIAMNFLVAGMRKGPSAFYVQPLRRIGDYGRSLPGSLFKRGSHGDDRSHCIQQFENVTGNFLPGQTKAAFGTRVGTGDIQVHLNSSYVGVFKHNSYCLATEETDGCDL</sequence>
<dbReference type="PANTHER" id="PTHR48261">
    <property type="entry name" value="ACETYLGLUCOSAMINYLTRANSFERASE"/>
    <property type="match status" value="1"/>
</dbReference>
<name>A0ABQ7FXV3_DUNSA</name>
<evidence type="ECO:0000256" key="3">
    <source>
        <dbReference type="ARBA" id="ARBA00022679"/>
    </source>
</evidence>
<evidence type="ECO:0000259" key="6">
    <source>
        <dbReference type="Pfam" id="PF09258"/>
    </source>
</evidence>
<evidence type="ECO:0000256" key="2">
    <source>
        <dbReference type="ARBA" id="ARBA00008700"/>
    </source>
</evidence>
<comment type="similarity">
    <text evidence="2">Belongs to the glycosyltransferase 64 family.</text>
</comment>
<dbReference type="InterPro" id="IPR029044">
    <property type="entry name" value="Nucleotide-diphossugar_trans"/>
</dbReference>
<proteinExistence type="inferred from homology"/>
<organism evidence="7 8">
    <name type="scientific">Dunaliella salina</name>
    <name type="common">Green alga</name>
    <name type="synonym">Protococcus salinus</name>
    <dbReference type="NCBI Taxonomy" id="3046"/>
    <lineage>
        <taxon>Eukaryota</taxon>
        <taxon>Viridiplantae</taxon>
        <taxon>Chlorophyta</taxon>
        <taxon>core chlorophytes</taxon>
        <taxon>Chlorophyceae</taxon>
        <taxon>CS clade</taxon>
        <taxon>Chlamydomonadales</taxon>
        <taxon>Dunaliellaceae</taxon>
        <taxon>Dunaliella</taxon>
    </lineage>
</organism>
<dbReference type="Pfam" id="PF09258">
    <property type="entry name" value="Glyco_transf_64"/>
    <property type="match status" value="1"/>
</dbReference>
<keyword evidence="4" id="KW-0472">Membrane</keyword>
<evidence type="ECO:0000313" key="8">
    <source>
        <dbReference type="Proteomes" id="UP000815325"/>
    </source>
</evidence>
<keyword evidence="5" id="KW-1015">Disulfide bond</keyword>
<evidence type="ECO:0000256" key="1">
    <source>
        <dbReference type="ARBA" id="ARBA00004370"/>
    </source>
</evidence>
<feature type="domain" description="Glycosyl transferase 64" evidence="6">
    <location>
        <begin position="5"/>
        <end position="225"/>
    </location>
</feature>
<dbReference type="Proteomes" id="UP000815325">
    <property type="component" value="Unassembled WGS sequence"/>
</dbReference>
<gene>
    <name evidence="7" type="ORF">DUNSADRAFT_1177</name>
</gene>
<dbReference type="InterPro" id="IPR015338">
    <property type="entry name" value="GT64_dom"/>
</dbReference>
<evidence type="ECO:0000256" key="4">
    <source>
        <dbReference type="ARBA" id="ARBA00023136"/>
    </source>
</evidence>
<keyword evidence="8" id="KW-1185">Reference proteome</keyword>
<dbReference type="SUPFAM" id="SSF53448">
    <property type="entry name" value="Nucleotide-diphospho-sugar transferases"/>
    <property type="match status" value="1"/>
</dbReference>
<reference evidence="7" key="1">
    <citation type="submission" date="2017-08" db="EMBL/GenBank/DDBJ databases">
        <authorList>
            <person name="Polle J.E."/>
            <person name="Barry K."/>
            <person name="Cushman J."/>
            <person name="Schmutz J."/>
            <person name="Tran D."/>
            <person name="Hathwaick L.T."/>
            <person name="Yim W.C."/>
            <person name="Jenkins J."/>
            <person name="Mckie-Krisberg Z.M."/>
            <person name="Prochnik S."/>
            <person name="Lindquist E."/>
            <person name="Dockter R.B."/>
            <person name="Adam C."/>
            <person name="Molina H."/>
            <person name="Bunkerborg J."/>
            <person name="Jin E."/>
            <person name="Buchheim M."/>
            <person name="Magnuson J."/>
        </authorList>
    </citation>
    <scope>NUCLEOTIDE SEQUENCE</scope>
    <source>
        <strain evidence="7">CCAP 19/18</strain>
    </source>
</reference>